<name>A0A2P2LDA3_RHIMU</name>
<dbReference type="AlphaFoldDB" id="A0A2P2LDA3"/>
<sequence>MSEHKQTFAPNFFTKAIRDSTNYLLIQVIHSICI</sequence>
<protein>
    <submittedName>
        <fullName evidence="1">Translocase of chloroplast</fullName>
    </submittedName>
</protein>
<accession>A0A2P2LDA3</accession>
<reference evidence="1" key="1">
    <citation type="submission" date="2018-02" db="EMBL/GenBank/DDBJ databases">
        <title>Rhizophora mucronata_Transcriptome.</title>
        <authorList>
            <person name="Meera S.P."/>
            <person name="Sreeshan A."/>
            <person name="Augustine A."/>
        </authorList>
    </citation>
    <scope>NUCLEOTIDE SEQUENCE</scope>
    <source>
        <tissue evidence="1">Leaf</tissue>
    </source>
</reference>
<evidence type="ECO:0000313" key="1">
    <source>
        <dbReference type="EMBL" id="MBX15952.1"/>
    </source>
</evidence>
<dbReference type="EMBL" id="GGEC01035468">
    <property type="protein sequence ID" value="MBX15952.1"/>
    <property type="molecule type" value="Transcribed_RNA"/>
</dbReference>
<proteinExistence type="predicted"/>
<organism evidence="1">
    <name type="scientific">Rhizophora mucronata</name>
    <name type="common">Asiatic mangrove</name>
    <dbReference type="NCBI Taxonomy" id="61149"/>
    <lineage>
        <taxon>Eukaryota</taxon>
        <taxon>Viridiplantae</taxon>
        <taxon>Streptophyta</taxon>
        <taxon>Embryophyta</taxon>
        <taxon>Tracheophyta</taxon>
        <taxon>Spermatophyta</taxon>
        <taxon>Magnoliopsida</taxon>
        <taxon>eudicotyledons</taxon>
        <taxon>Gunneridae</taxon>
        <taxon>Pentapetalae</taxon>
        <taxon>rosids</taxon>
        <taxon>fabids</taxon>
        <taxon>Malpighiales</taxon>
        <taxon>Rhizophoraceae</taxon>
        <taxon>Rhizophora</taxon>
    </lineage>
</organism>